<dbReference type="InterPro" id="IPR012496">
    <property type="entry name" value="TMC_dom"/>
</dbReference>
<feature type="transmembrane region" description="Helical" evidence="7">
    <location>
        <begin position="451"/>
        <end position="470"/>
    </location>
</feature>
<dbReference type="InterPro" id="IPR038900">
    <property type="entry name" value="TMC"/>
</dbReference>
<feature type="transmembrane region" description="Helical" evidence="7">
    <location>
        <begin position="400"/>
        <end position="418"/>
    </location>
</feature>
<gene>
    <name evidence="9" type="ORF">P5673_003416</name>
</gene>
<protein>
    <submittedName>
        <fullName evidence="9">Transmembrane channel-like protein 7</fullName>
    </submittedName>
</protein>
<feature type="transmembrane region" description="Helical" evidence="7">
    <location>
        <begin position="357"/>
        <end position="380"/>
    </location>
</feature>
<dbReference type="Proteomes" id="UP001249851">
    <property type="component" value="Unassembled WGS sequence"/>
</dbReference>
<evidence type="ECO:0000256" key="7">
    <source>
        <dbReference type="SAM" id="Phobius"/>
    </source>
</evidence>
<evidence type="ECO:0000256" key="3">
    <source>
        <dbReference type="ARBA" id="ARBA00022692"/>
    </source>
</evidence>
<dbReference type="EMBL" id="JARQWQ010000005">
    <property type="protein sequence ID" value="KAK2571995.1"/>
    <property type="molecule type" value="Genomic_DNA"/>
</dbReference>
<evidence type="ECO:0000256" key="5">
    <source>
        <dbReference type="ARBA" id="ARBA00023136"/>
    </source>
</evidence>
<sequence>MSEVQHSETPLSNMAFVMELDDLHTVAGEDADEPDDREINKGLRQLPSRSAHRSLHRTSTRRRRQSSARRGSVKSTHDVEVVNIEDFVSDETEEDLVDPKELNQPMSQKRRYKRSVKNFKEQKEISRWKSFRLRVAMYWQLTSSSISEWSRDLELWKGHLKEVEGRFGNGVLSFFIFLKWLLFLNLVIFFLEFGLVSLPTIIIIGNNTAPPSSNSCNFEQLKPISISSRSLSDLMIDFITGQGWINSTLMFYAGYPRSKLLSKDEVEYDLPLAYLLVGAGYFFVSLLLMVRNLARSFQESYIESGGTSTSFCNKVFASWDYCISNENTAKVKSQNIVQSIRKFQQAAAKVNPFLQTLLSFAPSLTITILNLVLPIVFNALSSFEDWSPGFEVSINMFRTVLLKLASIAVLMITLYVQVEKKCNEDEDSCCQQASLQAHCLFQEIAIRIGTFFSPLMPAMGVIKLFILFYVEKVSLMCNNEPSQRVYQGTRSNYLFTVLLLISFLMCLVAVGWGITRVRPSCIGPFRRAIFNEGIIHLLCLCFLFVCHFFLATSNVNCEETKRILGVLSTEIDTWPTWLQEIIRYVGTAAFIFPVMMIVCLMLYYFRSMMKSHLHMIEMLKDQLVLEGRDKRFLMEKLVHDTKIPRGYEDDDGSFSAGGLTQQASRQPADNFF</sequence>
<evidence type="ECO:0000256" key="4">
    <source>
        <dbReference type="ARBA" id="ARBA00022989"/>
    </source>
</evidence>
<proteinExistence type="inferred from homology"/>
<dbReference type="AlphaFoldDB" id="A0AAD9R2R8"/>
<feature type="region of interest" description="Disordered" evidence="6">
    <location>
        <begin position="25"/>
        <end position="76"/>
    </location>
</feature>
<keyword evidence="4 7" id="KW-1133">Transmembrane helix</keyword>
<evidence type="ECO:0000313" key="10">
    <source>
        <dbReference type="Proteomes" id="UP001249851"/>
    </source>
</evidence>
<feature type="transmembrane region" description="Helical" evidence="7">
    <location>
        <begin position="493"/>
        <end position="514"/>
    </location>
</feature>
<reference evidence="9" key="1">
    <citation type="journal article" date="2023" name="G3 (Bethesda)">
        <title>Whole genome assembly and annotation of the endangered Caribbean coral Acropora cervicornis.</title>
        <authorList>
            <person name="Selwyn J.D."/>
            <person name="Vollmer S.V."/>
        </authorList>
    </citation>
    <scope>NUCLEOTIDE SEQUENCE</scope>
    <source>
        <strain evidence="9">K2</strain>
    </source>
</reference>
<dbReference type="GO" id="GO:0008381">
    <property type="term" value="F:mechanosensitive monoatomic ion channel activity"/>
    <property type="evidence" value="ECO:0007669"/>
    <property type="project" value="TreeGrafter"/>
</dbReference>
<feature type="transmembrane region" description="Helical" evidence="7">
    <location>
        <begin position="272"/>
        <end position="290"/>
    </location>
</feature>
<feature type="compositionally biased region" description="Basic residues" evidence="6">
    <location>
        <begin position="50"/>
        <end position="67"/>
    </location>
</feature>
<evidence type="ECO:0000259" key="8">
    <source>
        <dbReference type="Pfam" id="PF07810"/>
    </source>
</evidence>
<dbReference type="PANTHER" id="PTHR23302:SF24">
    <property type="entry name" value="TMC DOMAIN-CONTAINING PROTEIN"/>
    <property type="match status" value="1"/>
</dbReference>
<feature type="transmembrane region" description="Helical" evidence="7">
    <location>
        <begin position="534"/>
        <end position="552"/>
    </location>
</feature>
<feature type="transmembrane region" description="Helical" evidence="7">
    <location>
        <begin position="581"/>
        <end position="605"/>
    </location>
</feature>
<evidence type="ECO:0000256" key="1">
    <source>
        <dbReference type="ARBA" id="ARBA00004141"/>
    </source>
</evidence>
<comment type="caution">
    <text evidence="9">The sequence shown here is derived from an EMBL/GenBank/DDBJ whole genome shotgun (WGS) entry which is preliminary data.</text>
</comment>
<evidence type="ECO:0000256" key="6">
    <source>
        <dbReference type="SAM" id="MobiDB-lite"/>
    </source>
</evidence>
<reference evidence="9" key="2">
    <citation type="journal article" date="2023" name="Science">
        <title>Genomic signatures of disease resistance in endangered staghorn corals.</title>
        <authorList>
            <person name="Vollmer S.V."/>
            <person name="Selwyn J.D."/>
            <person name="Despard B.A."/>
            <person name="Roesel C.L."/>
        </authorList>
    </citation>
    <scope>NUCLEOTIDE SEQUENCE</scope>
    <source>
        <strain evidence="9">K2</strain>
    </source>
</reference>
<keyword evidence="3 7" id="KW-0812">Transmembrane</keyword>
<comment type="subcellular location">
    <subcellularLocation>
        <location evidence="1">Membrane</location>
        <topology evidence="1">Multi-pass membrane protein</topology>
    </subcellularLocation>
</comment>
<evidence type="ECO:0000313" key="9">
    <source>
        <dbReference type="EMBL" id="KAK2571995.1"/>
    </source>
</evidence>
<evidence type="ECO:0000256" key="2">
    <source>
        <dbReference type="ARBA" id="ARBA00006510"/>
    </source>
</evidence>
<keyword evidence="5 7" id="KW-0472">Membrane</keyword>
<name>A0AAD9R2R8_ACRCE</name>
<feature type="domain" description="TMC" evidence="8">
    <location>
        <begin position="437"/>
        <end position="487"/>
    </location>
</feature>
<dbReference type="PANTHER" id="PTHR23302">
    <property type="entry name" value="TRANSMEMBRANE CHANNEL-RELATED"/>
    <property type="match status" value="1"/>
</dbReference>
<keyword evidence="10" id="KW-1185">Reference proteome</keyword>
<organism evidence="9 10">
    <name type="scientific">Acropora cervicornis</name>
    <name type="common">Staghorn coral</name>
    <dbReference type="NCBI Taxonomy" id="6130"/>
    <lineage>
        <taxon>Eukaryota</taxon>
        <taxon>Metazoa</taxon>
        <taxon>Cnidaria</taxon>
        <taxon>Anthozoa</taxon>
        <taxon>Hexacorallia</taxon>
        <taxon>Scleractinia</taxon>
        <taxon>Astrocoeniina</taxon>
        <taxon>Acroporidae</taxon>
        <taxon>Acropora</taxon>
    </lineage>
</organism>
<accession>A0AAD9R2R8</accession>
<dbReference type="GO" id="GO:0005886">
    <property type="term" value="C:plasma membrane"/>
    <property type="evidence" value="ECO:0007669"/>
    <property type="project" value="InterPro"/>
</dbReference>
<comment type="similarity">
    <text evidence="2">Belongs to the TMC family.</text>
</comment>
<dbReference type="Pfam" id="PF07810">
    <property type="entry name" value="TMC"/>
    <property type="match status" value="1"/>
</dbReference>